<dbReference type="RefSeq" id="WP_145061291.1">
    <property type="nucleotide sequence ID" value="NZ_CP036263.1"/>
</dbReference>
<dbReference type="OrthoDB" id="280002at2"/>
<dbReference type="Proteomes" id="UP000319852">
    <property type="component" value="Chromosome"/>
</dbReference>
<dbReference type="SUPFAM" id="SSF140566">
    <property type="entry name" value="FlgN-like"/>
    <property type="match status" value="1"/>
</dbReference>
<dbReference type="AlphaFoldDB" id="A0A517MYW8"/>
<dbReference type="InterPro" id="IPR036679">
    <property type="entry name" value="FlgN-like_sf"/>
</dbReference>
<feature type="region of interest" description="Disordered" evidence="1">
    <location>
        <begin position="130"/>
        <end position="167"/>
    </location>
</feature>
<accession>A0A517MYW8</accession>
<organism evidence="2 3">
    <name type="scientific">Adhaeretor mobilis</name>
    <dbReference type="NCBI Taxonomy" id="1930276"/>
    <lineage>
        <taxon>Bacteria</taxon>
        <taxon>Pseudomonadati</taxon>
        <taxon>Planctomycetota</taxon>
        <taxon>Planctomycetia</taxon>
        <taxon>Pirellulales</taxon>
        <taxon>Lacipirellulaceae</taxon>
        <taxon>Adhaeretor</taxon>
    </lineage>
</organism>
<evidence type="ECO:0000313" key="2">
    <source>
        <dbReference type="EMBL" id="QDT00060.1"/>
    </source>
</evidence>
<dbReference type="KEGG" id="amob:HG15A2_33950"/>
<dbReference type="GO" id="GO:0044780">
    <property type="term" value="P:bacterial-type flagellum assembly"/>
    <property type="evidence" value="ECO:0007669"/>
    <property type="project" value="InterPro"/>
</dbReference>
<reference evidence="2 3" key="1">
    <citation type="submission" date="2019-02" db="EMBL/GenBank/DDBJ databases">
        <title>Deep-cultivation of Planctomycetes and their phenomic and genomic characterization uncovers novel biology.</title>
        <authorList>
            <person name="Wiegand S."/>
            <person name="Jogler M."/>
            <person name="Boedeker C."/>
            <person name="Pinto D."/>
            <person name="Vollmers J."/>
            <person name="Rivas-Marin E."/>
            <person name="Kohn T."/>
            <person name="Peeters S.H."/>
            <person name="Heuer A."/>
            <person name="Rast P."/>
            <person name="Oberbeckmann S."/>
            <person name="Bunk B."/>
            <person name="Jeske O."/>
            <person name="Meyerdierks A."/>
            <person name="Storesund J.E."/>
            <person name="Kallscheuer N."/>
            <person name="Luecker S."/>
            <person name="Lage O.M."/>
            <person name="Pohl T."/>
            <person name="Merkel B.J."/>
            <person name="Hornburger P."/>
            <person name="Mueller R.-W."/>
            <person name="Bruemmer F."/>
            <person name="Labrenz M."/>
            <person name="Spormann A.M."/>
            <person name="Op den Camp H."/>
            <person name="Overmann J."/>
            <person name="Amann R."/>
            <person name="Jetten M.S.M."/>
            <person name="Mascher T."/>
            <person name="Medema M.H."/>
            <person name="Devos D.P."/>
            <person name="Kaster A.-K."/>
            <person name="Ovreas L."/>
            <person name="Rohde M."/>
            <person name="Galperin M.Y."/>
            <person name="Jogler C."/>
        </authorList>
    </citation>
    <scope>NUCLEOTIDE SEQUENCE [LARGE SCALE GENOMIC DNA]</scope>
    <source>
        <strain evidence="2 3">HG15A2</strain>
    </source>
</reference>
<feature type="compositionally biased region" description="Polar residues" evidence="1">
    <location>
        <begin position="135"/>
        <end position="167"/>
    </location>
</feature>
<protein>
    <submittedName>
        <fullName evidence="2">FlgN protein</fullName>
    </submittedName>
</protein>
<keyword evidence="3" id="KW-1185">Reference proteome</keyword>
<dbReference type="EMBL" id="CP036263">
    <property type="protein sequence ID" value="QDT00060.1"/>
    <property type="molecule type" value="Genomic_DNA"/>
</dbReference>
<evidence type="ECO:0000256" key="1">
    <source>
        <dbReference type="SAM" id="MobiDB-lite"/>
    </source>
</evidence>
<proteinExistence type="predicted"/>
<gene>
    <name evidence="2" type="ORF">HG15A2_33950</name>
</gene>
<name>A0A517MYW8_9BACT</name>
<sequence>MDKLTTDKLAELVSKRLACLKQLCAIGRKQSELIAADKIGDLLRLISTKQRLILALQAIERELQPFHEQHPESRVWPSLQARQQCAAQAEVCQKLLAEVMALEQANEQQMTIRRDQTASQINTAASASKVHGAYQAQQYRTDTRSPANPHNHNLQTNSASLDLRSNS</sequence>
<evidence type="ECO:0000313" key="3">
    <source>
        <dbReference type="Proteomes" id="UP000319852"/>
    </source>
</evidence>